<dbReference type="InterPro" id="IPR036291">
    <property type="entry name" value="NAD(P)-bd_dom_sf"/>
</dbReference>
<sequence>MVKVGVVGIGSMGTFHAKSLYEGKVDDAYLYSVCDINPERLAWARELHNVKVYDNFDAFIEDEALDAVIIATPHYDHPIYGLKAMQKGKHLLSEKPIGVFTKNVRDLNEYAEQSSLVFGIMYNQRTNPIYQKARELVQSGALGEIRRTNWIITNWYRSSSYYKSGGWRATWNGEGGGVLLNQDPHQLDLWQWICGMPKTVRAYMKFGAHRQIAVENDVTAYVEYENGASGVFVTSTYDYPGTNRFEIVGDGGQIIIENGKLVFHKLTPFESEFDSIDHENKFEAPNVETVTYDIKENPWGVQHIEILNNFIEAILYGNDLLAPGVEGINGLTISNAFHLSAFTNEVVHIESMDEDLFLKELIQRIEDES</sequence>
<dbReference type="KEGG" id="xcl:G4Z02_04725"/>
<protein>
    <submittedName>
        <fullName evidence="3">Gfo/Idh/MocA family oxidoreductase</fullName>
    </submittedName>
</protein>
<dbReference type="RefSeq" id="WP_258876840.1">
    <property type="nucleotide sequence ID" value="NZ_CP048914.1"/>
</dbReference>
<dbReference type="InterPro" id="IPR052515">
    <property type="entry name" value="Gfo/Idh/MocA_Oxidoreductase"/>
</dbReference>
<dbReference type="Pfam" id="PF22725">
    <property type="entry name" value="GFO_IDH_MocA_C3"/>
    <property type="match status" value="1"/>
</dbReference>
<evidence type="ECO:0000313" key="3">
    <source>
        <dbReference type="EMBL" id="QMS85073.1"/>
    </source>
</evidence>
<accession>A0A7L7KQS3</accession>
<dbReference type="GO" id="GO:0000166">
    <property type="term" value="F:nucleotide binding"/>
    <property type="evidence" value="ECO:0007669"/>
    <property type="project" value="InterPro"/>
</dbReference>
<keyword evidence="4" id="KW-1185">Reference proteome</keyword>
<gene>
    <name evidence="3" type="ORF">G4Z02_04725</name>
</gene>
<evidence type="ECO:0000259" key="1">
    <source>
        <dbReference type="Pfam" id="PF01408"/>
    </source>
</evidence>
<dbReference type="Gene3D" id="3.40.50.720">
    <property type="entry name" value="NAD(P)-binding Rossmann-like Domain"/>
    <property type="match status" value="1"/>
</dbReference>
<dbReference type="SUPFAM" id="SSF55347">
    <property type="entry name" value="Glyceraldehyde-3-phosphate dehydrogenase-like, C-terminal domain"/>
    <property type="match status" value="1"/>
</dbReference>
<reference evidence="3 4" key="1">
    <citation type="submission" date="2020-02" db="EMBL/GenBank/DDBJ databases">
        <authorList>
            <person name="Zheng R.K."/>
            <person name="Sun C.M."/>
        </authorList>
    </citation>
    <scope>NUCLEOTIDE SEQUENCE [LARGE SCALE GENOMIC DNA]</scope>
    <source>
        <strain evidence="4">zrk13</strain>
    </source>
</reference>
<feature type="domain" description="Gfo/Idh/MocA-like oxidoreductase N-terminal" evidence="1">
    <location>
        <begin position="2"/>
        <end position="119"/>
    </location>
</feature>
<dbReference type="SUPFAM" id="SSF51735">
    <property type="entry name" value="NAD(P)-binding Rossmann-fold domains"/>
    <property type="match status" value="1"/>
</dbReference>
<evidence type="ECO:0000259" key="2">
    <source>
        <dbReference type="Pfam" id="PF22725"/>
    </source>
</evidence>
<dbReference type="AlphaFoldDB" id="A0A7L7KQS3"/>
<dbReference type="InterPro" id="IPR000683">
    <property type="entry name" value="Gfo/Idh/MocA-like_OxRdtase_N"/>
</dbReference>
<dbReference type="PANTHER" id="PTHR43249">
    <property type="entry name" value="UDP-N-ACETYL-2-AMINO-2-DEOXY-D-GLUCURONATE OXIDASE"/>
    <property type="match status" value="1"/>
</dbReference>
<evidence type="ECO:0000313" key="4">
    <source>
        <dbReference type="Proteomes" id="UP000514720"/>
    </source>
</evidence>
<feature type="domain" description="GFO/IDH/MocA-like oxidoreductase" evidence="2">
    <location>
        <begin position="130"/>
        <end position="254"/>
    </location>
</feature>
<dbReference type="Gene3D" id="3.30.360.10">
    <property type="entry name" value="Dihydrodipicolinate Reductase, domain 2"/>
    <property type="match status" value="1"/>
</dbReference>
<organism evidence="3 4">
    <name type="scientific">Candidatus Xianfuyuplasma coldseepsis</name>
    <dbReference type="NCBI Taxonomy" id="2782163"/>
    <lineage>
        <taxon>Bacteria</taxon>
        <taxon>Bacillati</taxon>
        <taxon>Mycoplasmatota</taxon>
        <taxon>Mollicutes</taxon>
        <taxon>Candidatus Izemoplasmatales</taxon>
        <taxon>Candidatus Izemoplasmataceae</taxon>
        <taxon>Candidatus Xianfuyuplasma</taxon>
    </lineage>
</organism>
<dbReference type="InterPro" id="IPR055170">
    <property type="entry name" value="GFO_IDH_MocA-like_dom"/>
</dbReference>
<dbReference type="PANTHER" id="PTHR43249:SF1">
    <property type="entry name" value="D-GLUCOSIDE 3-DEHYDROGENASE"/>
    <property type="match status" value="1"/>
</dbReference>
<dbReference type="EMBL" id="CP048914">
    <property type="protein sequence ID" value="QMS85073.1"/>
    <property type="molecule type" value="Genomic_DNA"/>
</dbReference>
<name>A0A7L7KQS3_9MOLU</name>
<dbReference type="Proteomes" id="UP000514720">
    <property type="component" value="Chromosome"/>
</dbReference>
<dbReference type="Pfam" id="PF01408">
    <property type="entry name" value="GFO_IDH_MocA"/>
    <property type="match status" value="1"/>
</dbReference>
<proteinExistence type="predicted"/>